<feature type="signal peptide" evidence="2">
    <location>
        <begin position="1"/>
        <end position="19"/>
    </location>
</feature>
<dbReference type="OrthoDB" id="8918678at2759"/>
<dbReference type="Antibodypedia" id="1693">
    <property type="antibodies" value="52 antibodies from 19 providers"/>
</dbReference>
<dbReference type="GeneTree" id="ENSGT00940000159324"/>
<reference evidence="10" key="7">
    <citation type="journal article" date="2011" name="BMC Syst. Biol.">
        <title>Initial characterization of the human central proteome.</title>
        <authorList>
            <person name="Burkard T.R."/>
            <person name="Planyavsky M."/>
            <person name="Kaupe I."/>
            <person name="Breitwieser F.P."/>
            <person name="Burckstummer T."/>
            <person name="Bennett K.L."/>
            <person name="Superti-Furga G."/>
            <person name="Colinge J."/>
        </authorList>
    </citation>
    <scope>IDENTIFICATION BY MASS SPECTROMETRY [LARGE SCALE ANALYSIS]</scope>
</reference>
<dbReference type="VEuPathDB" id="HostDB:ENSG00000148396"/>
<evidence type="ECO:0000256" key="1">
    <source>
        <dbReference type="SAM" id="MobiDB-lite"/>
    </source>
</evidence>
<evidence type="ECO:0007829" key="9">
    <source>
        <dbReference type="PubMed" id="20068231"/>
    </source>
</evidence>
<protein>
    <submittedName>
        <fullName evidence="4">SEC16 homolog A, endoplasmic reticulum export factor</fullName>
    </submittedName>
    <submittedName>
        <fullName evidence="3">cDNA FLJ37437 fis, clone BRAWH2003025</fullName>
    </submittedName>
</protein>
<dbReference type="AlphaFoldDB" id="Q8N9G1"/>
<gene>
    <name evidence="4" type="primary">SEC16A</name>
</gene>
<dbReference type="PANTHER" id="PTHR13402">
    <property type="entry name" value="RGPR-RELATED"/>
    <property type="match status" value="1"/>
</dbReference>
<dbReference type="HOGENOM" id="CLU_717571_0_0_1"/>
<dbReference type="HGNC" id="HGNC:29006">
    <property type="gene designation" value="SEC16A"/>
</dbReference>
<dbReference type="EMBL" id="AK094756">
    <property type="protein sequence ID" value="BAC04415.1"/>
    <property type="molecule type" value="mRNA"/>
</dbReference>
<reference evidence="8" key="5">
    <citation type="journal article" date="2008" name="Proc. Natl. Acad. Sci. U.S.A.">
        <title>A quantitative atlas of mitotic phosphorylation.</title>
        <authorList>
            <person name="Dephoure N."/>
            <person name="Zhou C."/>
            <person name="Villen J."/>
            <person name="Beausoleil S.A."/>
            <person name="Bakalarski C.E."/>
            <person name="Elledge S.J."/>
            <person name="Gygi S.P."/>
        </authorList>
    </citation>
    <scope>IDENTIFICATION BY MASS SPECTROMETRY [LARGE SCALE ANALYSIS]</scope>
</reference>
<evidence type="ECO:0007829" key="10">
    <source>
        <dbReference type="PubMed" id="21269460"/>
    </source>
</evidence>
<evidence type="ECO:0007829" key="6">
    <source>
        <dbReference type="PeptideAtlas" id="Q8N9G1"/>
    </source>
</evidence>
<dbReference type="ProteomicsDB" id="72530"/>
<evidence type="ECO:0007829" key="7">
    <source>
        <dbReference type="ProteomicsDB" id="Q8N9G1"/>
    </source>
</evidence>
<reference evidence="12" key="9">
    <citation type="journal article" date="2014" name="J. Proteomics">
        <title>An enzyme assisted RP-RPLC approach for in-depth analysis of human liver phosphoproteome.</title>
        <authorList>
            <person name="Bian Y."/>
            <person name="Song C."/>
            <person name="Cheng K."/>
            <person name="Dong M."/>
            <person name="Wang F."/>
            <person name="Huang J."/>
            <person name="Sun D."/>
            <person name="Wang L."/>
            <person name="Ye M."/>
            <person name="Zou H."/>
        </authorList>
    </citation>
    <scope>IDENTIFICATION BY MASS SPECTROMETRY [LARGE SCALE ANALYSIS]</scope>
</reference>
<proteinExistence type="evidence at protein level"/>
<accession>Q8N9G1</accession>
<feature type="region of interest" description="Disordered" evidence="1">
    <location>
        <begin position="149"/>
        <end position="187"/>
    </location>
</feature>
<reference evidence="4" key="1">
    <citation type="journal article" date="2001" name="Nature">
        <title>Initial sequencing and analysis of the human genome.</title>
        <authorList>
            <consortium name="International Human Genome Sequencing Consortium"/>
            <person name="Lander E.S."/>
            <person name="Linton L.M."/>
            <person name="Birren B."/>
            <person name="Nusbaum C."/>
            <person name="Zody M.C."/>
            <person name="Baldwin J."/>
            <person name="Devon K."/>
            <person name="Dewar K."/>
            <person name="Doyle M."/>
            <person name="FitzHugh W."/>
            <person name="Funke R."/>
            <person name="Gage D."/>
            <person name="Harris K."/>
            <person name="Heaford A."/>
            <person name="Howland J."/>
            <person name="Kann L."/>
            <person name="Lehoczky J."/>
            <person name="LeVine R."/>
            <person name="McEwan P."/>
            <person name="McKernan K."/>
            <person name="Meldrim J."/>
            <person name="Mesirov J.P."/>
            <person name="Miranda C."/>
            <person name="Morris W."/>
            <person name="Naylor J."/>
            <person name="Raymond C."/>
            <person name="Rosetti M."/>
            <person name="Santos R."/>
            <person name="Sheridan A."/>
            <person name="Sougnez C."/>
            <person name="Stange-Thomann N."/>
            <person name="Stojanovic N."/>
            <person name="Subramanian A."/>
            <person name="Wyman D."/>
            <person name="Rogers J."/>
            <person name="Sulston J."/>
            <person name="Ainscough R."/>
            <person name="Beck S."/>
            <person name="Bentley D."/>
            <person name="Burton J."/>
            <person name="Clee C."/>
            <person name="Carter N."/>
            <person name="Coulson A."/>
            <person name="Deadman R."/>
            <person name="Deloukas P."/>
            <person name="Dunham A."/>
            <person name="Dunham I."/>
            <person name="Durbin R."/>
            <person name="French L."/>
            <person name="Grafham D."/>
            <person name="Gregory S."/>
            <person name="Hubbard T."/>
            <person name="Humphray S."/>
            <person name="Hunt A."/>
            <person name="Jones M."/>
            <person name="Lloyd C."/>
            <person name="McMurray A."/>
            <person name="Matthews L."/>
            <person name="Mercer S."/>
            <person name="Milne S."/>
            <person name="Mullikin J.C."/>
            <person name="Mungall A."/>
            <person name="Plumb R."/>
            <person name="Ross M."/>
            <person name="Shownkeen R."/>
            <person name="Sims S."/>
            <person name="Waterston R.H."/>
            <person name="Wilson R.K."/>
            <person name="Hillier L.W."/>
            <person name="McPherson J.D."/>
            <person name="Marra M.A."/>
            <person name="Mardis E.R."/>
            <person name="Fulton L.A."/>
            <person name="Chinwalla A.T."/>
            <person name="Pepin K.H."/>
            <person name="Gish W.R."/>
            <person name="Chissoe S.L."/>
            <person name="Wendl M.C."/>
            <person name="Delehaunty K.D."/>
            <person name="Miner T.L."/>
            <person name="Delehaunty A."/>
            <person name="Kramer J.B."/>
            <person name="Cook L.L."/>
            <person name="Fulton R.S."/>
            <person name="Johnson D.L."/>
            <person name="Minx P.J."/>
            <person name="Clifton S.W."/>
            <person name="Hawkins T."/>
            <person name="Branscomb E."/>
            <person name="Predki P."/>
            <person name="Richardson P."/>
            <person name="Wenning S."/>
            <person name="Slezak T."/>
            <person name="Doggett N."/>
            <person name="Cheng J.F."/>
            <person name="Olsen A."/>
            <person name="Lucas S."/>
            <person name="Elkin C."/>
            <person name="Uberbacher E."/>
            <person name="Frazier M."/>
            <person name="Gibbs R.A."/>
            <person name="Muzny D.M."/>
            <person name="Scherer S.E."/>
            <person name="Bouck J.B."/>
            <person name="Sodergren E.J."/>
            <person name="Worley K.C."/>
            <person name="Rives C.M."/>
            <person name="Gorrell J.H."/>
            <person name="Metzker M.L."/>
            <person name="Naylor S.L."/>
            <person name="Kucherlapati R.S."/>
            <person name="Nelson D.L."/>
            <person name="Weinstock G.M."/>
            <person name="Sakaki Y."/>
            <person name="Fujiyama A."/>
            <person name="Hattori M."/>
            <person name="Yada T."/>
            <person name="Toyoda A."/>
            <person name="Itoh T."/>
            <person name="Kawagoe C."/>
            <person name="Watanabe H."/>
            <person name="Totoki Y."/>
            <person name="Taylor T."/>
            <person name="Weissenbach J."/>
            <person name="Heilig R."/>
            <person name="Saurin W."/>
            <person name="Artiguenave F."/>
            <person name="Brottier P."/>
            <person name="Bruls T."/>
            <person name="Pelletier E."/>
            <person name="Robert C."/>
            <person name="Wincker P."/>
            <person name="Smith D.R."/>
            <person name="Doucette-Stamm L."/>
            <person name="Rubenfield M."/>
            <person name="Weinstock K."/>
            <person name="Lee H.M."/>
            <person name="Dubois J."/>
            <person name="Rosenthal A."/>
            <person name="Platzer M."/>
            <person name="Nyakatura G."/>
            <person name="Taudien S."/>
            <person name="Rump A."/>
            <person name="Yang H."/>
            <person name="Yu J."/>
            <person name="Wang J."/>
            <person name="Huang G."/>
            <person name="Gu J."/>
            <person name="Hood L."/>
            <person name="Rowen L."/>
            <person name="Madan A."/>
            <person name="Qin S."/>
            <person name="Davis R.W."/>
            <person name="Federspiel N.A."/>
            <person name="Abola A.P."/>
            <person name="Proctor M.J."/>
            <person name="Myers R.M."/>
            <person name="Schmutz J."/>
            <person name="Dickson M."/>
            <person name="Grimwood J."/>
            <person name="Cox D.R."/>
            <person name="Olson M.V."/>
            <person name="Kaul R."/>
            <person name="Raymond C."/>
            <person name="Shimizu N."/>
            <person name="Kawasaki K."/>
            <person name="Minoshima S."/>
            <person name="Evans G.A."/>
            <person name="Athanasiou M."/>
            <person name="Schultz R."/>
            <person name="Roe B.A."/>
            <person name="Chen F."/>
            <person name="Pan H."/>
            <person name="Ramser J."/>
            <person name="Lehrach H."/>
            <person name="Reinhardt R."/>
            <person name="McCombie W.R."/>
            <person name="de la Bastide M."/>
            <person name="Dedhia N."/>
            <person name="Blocker H."/>
            <person name="Hornischer K."/>
            <person name="Nordsiek G."/>
            <person name="Agarwala R."/>
            <person name="Aravind L."/>
            <person name="Bailey J.A."/>
            <person name="Bateman A."/>
            <person name="Batzoglou S."/>
            <person name="Birney E."/>
            <person name="Bork P."/>
            <person name="Brown D.G."/>
            <person name="Burge C.B."/>
            <person name="Cerutti L."/>
            <person name="Chen H.C."/>
            <person name="Church D."/>
            <person name="Clamp M."/>
            <person name="Copley R.R."/>
            <person name="Doerks T."/>
            <person name="Eddy S.R."/>
            <person name="Eichler E.E."/>
            <person name="Furey T.S."/>
            <person name="Galagan J."/>
            <person name="Gilbert J.G."/>
            <person name="Harmon C."/>
            <person name="Hayashizaki Y."/>
            <person name="Haussler D."/>
            <person name="Hermjakob H."/>
            <person name="Hokamp K."/>
            <person name="Jang W."/>
            <person name="Johnson L.S."/>
            <person name="Jones T.A."/>
            <person name="Kasif S."/>
            <person name="Kaspryzk A."/>
            <person name="Kennedy S."/>
            <person name="Kent W.J."/>
            <person name="Kitts P."/>
            <person name="Koonin E.V."/>
            <person name="Korf I."/>
            <person name="Kulp D."/>
            <person name="Lancet D."/>
            <person name="Lowe T.M."/>
            <person name="McLysaght A."/>
            <person name="Mikkelsen T."/>
            <person name="Moran J.V."/>
            <person name="Mulder N."/>
            <person name="Pollara V.J."/>
            <person name="Ponting C.P."/>
            <person name="Schuler G."/>
            <person name="Schultz J."/>
            <person name="Slater G."/>
            <person name="Smit A.F."/>
            <person name="Stupka E."/>
            <person name="Szustakowski J."/>
            <person name="Thierry-Mieg D."/>
            <person name="Thierry-Mieg J."/>
            <person name="Wagner L."/>
            <person name="Wallis J."/>
            <person name="Wheeler R."/>
            <person name="Williams A."/>
            <person name="Wolf Y.I."/>
            <person name="Wolfe K.H."/>
            <person name="Yang S.P."/>
            <person name="Yeh R.F."/>
            <person name="Collins F."/>
            <person name="Guyer M.S."/>
            <person name="Peterson J."/>
            <person name="Felsenfeld A."/>
            <person name="Wetterstrand K.A."/>
            <person name="Patrinos A."/>
            <person name="Morgan M.J."/>
            <person name="de Jong P."/>
            <person name="Catanese J.J."/>
            <person name="Osoegawa K."/>
            <person name="Shizuya H."/>
            <person name="Choi S."/>
            <person name="Chen Y.J."/>
        </authorList>
    </citation>
    <scope>NUCLEOTIDE SEQUENCE [LARGE SCALE GENOMIC DNA]</scope>
</reference>
<reference evidence="11" key="8">
    <citation type="journal article" date="2013" name="J. Proteome Res.">
        <title>Toward a comprehensive characterization of a human cancer cell phosphoproteome.</title>
        <authorList>
            <person name="Zhou H."/>
            <person name="Di Palma S."/>
            <person name="Preisinger C."/>
            <person name="Peng M."/>
            <person name="Polat A.N."/>
            <person name="Heck A.J."/>
            <person name="Mohammed S."/>
        </authorList>
    </citation>
    <scope>IDENTIFICATION BY MASS SPECTROMETRY [LARGE SCALE ANALYSIS]</scope>
</reference>
<organism evidence="3">
    <name type="scientific">Homo sapiens</name>
    <name type="common">Human</name>
    <dbReference type="NCBI Taxonomy" id="9606"/>
    <lineage>
        <taxon>Eukaryota</taxon>
        <taxon>Metazoa</taxon>
        <taxon>Chordata</taxon>
        <taxon>Craniata</taxon>
        <taxon>Vertebrata</taxon>
        <taxon>Euteleostomi</taxon>
        <taxon>Mammalia</taxon>
        <taxon>Eutheria</taxon>
        <taxon>Euarchontoglires</taxon>
        <taxon>Primates</taxon>
        <taxon>Haplorrhini</taxon>
        <taxon>Catarrhini</taxon>
        <taxon>Hominidae</taxon>
        <taxon>Homo</taxon>
    </lineage>
</organism>
<feature type="compositionally biased region" description="Low complexity" evidence="1">
    <location>
        <begin position="338"/>
        <end position="352"/>
    </location>
</feature>
<reference evidence="3" key="2">
    <citation type="journal article" date="2004" name="Nat. Genet.">
        <title>Complete sequencing and characterization of 21,243 full-length human cDNAs.</title>
        <authorList>
            <person name="Ota T."/>
            <person name="Suzuki Y."/>
            <person name="Nishikawa T."/>
            <person name="Otsuki T."/>
            <person name="Sugiyama T."/>
            <person name="Irie R."/>
            <person name="Wakamatsu A."/>
            <person name="Hayashi K."/>
            <person name="Sato H."/>
            <person name="Nagai K."/>
            <person name="Kimura K."/>
            <person name="Makita H."/>
            <person name="Sekine M."/>
            <person name="Obayashi M."/>
            <person name="Nishi T."/>
            <person name="Shibahara T."/>
            <person name="Tanaka T."/>
            <person name="Ishii S."/>
            <person name="Yamamoto J."/>
            <person name="Saito K."/>
            <person name="Kawai Y."/>
            <person name="Isono Y."/>
            <person name="Nakamura Y."/>
            <person name="Nagahari K."/>
            <person name="Murakami K."/>
            <person name="Yasuda T."/>
            <person name="Iwayanagi T."/>
            <person name="Wagatsuma M."/>
            <person name="Shiratori A."/>
            <person name="Sudo H."/>
            <person name="Hosoiri T."/>
            <person name="Kaku Y."/>
            <person name="Kodaira H."/>
            <person name="Kondo H."/>
            <person name="Sugawara M."/>
            <person name="Takahashi M."/>
            <person name="Kanda K."/>
            <person name="Yokoi T."/>
            <person name="Furuya T."/>
            <person name="Kikkawa E."/>
            <person name="Omura Y."/>
            <person name="Abe K."/>
            <person name="Kamihara K."/>
            <person name="Katsuta N."/>
            <person name="Sato K."/>
            <person name="Tanikawa M."/>
            <person name="Yamazaki M."/>
            <person name="Ninomiya K."/>
            <person name="Ishibashi T."/>
            <person name="Yamashita H."/>
            <person name="Murakawa K."/>
            <person name="Fujimori K."/>
            <person name="Tanai H."/>
            <person name="Kimata M."/>
            <person name="Watanabe M."/>
            <person name="Hiraoka S."/>
            <person name="Chiba Y."/>
            <person name="Ishida S."/>
            <person name="Ono Y."/>
            <person name="Takiguchi S."/>
            <person name="Watanabe S."/>
            <person name="Yosida M."/>
            <person name="Hotuta T."/>
            <person name="Kusano J."/>
            <person name="Kanehori K."/>
            <person name="Takahashi-Fujii A."/>
            <person name="Hara H."/>
            <person name="Tanase T."/>
            <person name="Nomura Y."/>
            <person name="Togiya S."/>
            <person name="Komai F."/>
            <person name="Hara R."/>
            <person name="Takeuchi K."/>
            <person name="Arita M."/>
            <person name="Imose N."/>
            <person name="Musashino K."/>
            <person name="Yuuki H."/>
            <person name="Oshima A."/>
            <person name="Sasaki N."/>
            <person name="Aotsuka S."/>
            <person name="Yoshikawa Y."/>
            <person name="Matsunawa H."/>
            <person name="Ichihara T."/>
            <person name="Shiohata N."/>
            <person name="Sano S."/>
            <person name="Moriya S."/>
            <person name="Momiyama H."/>
            <person name="Satoh N."/>
            <person name="Takami S."/>
            <person name="Terashima Y."/>
            <person name="Suzuki O."/>
            <person name="Nakagawa S."/>
            <person name="Senoh A."/>
            <person name="Mizoguchi H."/>
            <person name="Goto Y."/>
            <person name="Shimizu F."/>
            <person name="Wakebe H."/>
            <person name="Hishigaki H."/>
            <person name="Watanabe T."/>
            <person name="Sugiyama A."/>
            <person name="Takemoto M."/>
            <person name="Kawakami B."/>
            <person name="Yamazaki M."/>
            <person name="Watanabe K."/>
            <person name="Kumagai A."/>
            <person name="Itakura S."/>
            <person name="Fukuzumi Y."/>
            <person name="Fujimori Y."/>
            <person name="Komiyama M."/>
            <person name="Tashiro H."/>
            <person name="Tanigami A."/>
            <person name="Fujiwara T."/>
            <person name="Ono T."/>
            <person name="Yamada K."/>
            <person name="Fujii Y."/>
            <person name="Ozaki K."/>
            <person name="Hirao M."/>
            <person name="Ohmori Y."/>
            <person name="Kawabata A."/>
            <person name="Hikiji T."/>
            <person name="Kobatake N."/>
            <person name="Inagaki H."/>
            <person name="Ikema Y."/>
            <person name="Okamoto S."/>
            <person name="Okitani R."/>
            <person name="Kawakami T."/>
            <person name="Noguchi S."/>
            <person name="Itoh T."/>
            <person name="Shigeta K."/>
            <person name="Senba T."/>
            <person name="Matsumura K."/>
            <person name="Nakajima Y."/>
            <person name="Mizuno T."/>
            <person name="Morinaga M."/>
            <person name="Sasaki M."/>
            <person name="Togashi T."/>
            <person name="Oyama M."/>
            <person name="Hata H."/>
            <person name="Watanabe M."/>
            <person name="Komatsu T."/>
            <person name="Mizushima-Sugano J."/>
            <person name="Satoh T."/>
            <person name="Shirai Y."/>
            <person name="Takahashi Y."/>
            <person name="Nakagawa K."/>
            <person name="Okumura K."/>
            <person name="Nagase T."/>
            <person name="Nomura N."/>
            <person name="Kikuchi H."/>
            <person name="Masuho Y."/>
            <person name="Yamashita R."/>
            <person name="Nakai K."/>
            <person name="Yada T."/>
            <person name="Nakamura Y."/>
            <person name="Ohara O."/>
            <person name="Isogai T."/>
            <person name="Sugano S."/>
        </authorList>
    </citation>
    <scope>NUCLEOTIDE SEQUENCE</scope>
    <source>
        <tissue evidence="3">Brain</tissue>
    </source>
</reference>
<reference evidence="4 5" key="3">
    <citation type="journal article" date="2004" name="Nature">
        <title>DNA sequence and analysis of human chromosome 9.</title>
        <authorList>
            <person name="Humphray S.J."/>
            <person name="Oliver K."/>
            <person name="Hunt A.R."/>
            <person name="Plumb R.W."/>
            <person name="Loveland J.E."/>
            <person name="Howe K.L."/>
            <person name="Andrews T.D."/>
            <person name="Searle S."/>
            <person name="Hunt S.E."/>
            <person name="Scott C.E."/>
            <person name="Jones M.C."/>
            <person name="Ainscough R."/>
            <person name="Almeida J.P."/>
            <person name="Ambrose K.D."/>
            <person name="Ashwell R.I."/>
            <person name="Babbage A.K."/>
            <person name="Babbage S."/>
            <person name="Bagguley C.L."/>
            <person name="Bailey J."/>
            <person name="Banerjee R."/>
            <person name="Barker D.J."/>
            <person name="Barlow K.F."/>
            <person name="Bates K."/>
            <person name="Beasley H."/>
            <person name="Beasley O."/>
            <person name="Bird C.P."/>
            <person name="Bray-Allen S."/>
            <person name="Brown A.J."/>
            <person name="Brown J.Y."/>
            <person name="Burford D."/>
            <person name="Burrill W."/>
            <person name="Burton J."/>
            <person name="Carder C."/>
            <person name="Carter N.P."/>
            <person name="Chapman J.C."/>
            <person name="Chen Y."/>
            <person name="Clarke G."/>
            <person name="Clark S.Y."/>
            <person name="Clee C.M."/>
            <person name="Clegg S."/>
            <person name="Collier R.E."/>
            <person name="Corby N."/>
            <person name="Crosier M."/>
            <person name="Cummings A.T."/>
            <person name="Davies J."/>
            <person name="Dhami P."/>
            <person name="Dunn M."/>
            <person name="Dutta I."/>
            <person name="Dyer L.W."/>
            <person name="Earthrowl M.E."/>
            <person name="Faulkner L."/>
            <person name="Fleming C.J."/>
            <person name="Frankish A."/>
            <person name="Frankland J.A."/>
            <person name="French L."/>
            <person name="Fricker D.G."/>
            <person name="Garner P."/>
            <person name="Garnett J."/>
            <person name="Ghori J."/>
            <person name="Gilbert J.G."/>
            <person name="Glison C."/>
            <person name="Grafham D.V."/>
            <person name="Gribble S."/>
            <person name="Griffiths C."/>
            <person name="Griffiths-Jones S."/>
            <person name="Grocock R."/>
            <person name="Guy J."/>
            <person name="Hall R.E."/>
            <person name="Hammond S."/>
            <person name="Harley J.L."/>
            <person name="Harrison E.S."/>
            <person name="Hart E.A."/>
            <person name="Heath P.D."/>
            <person name="Henderson C.D."/>
            <person name="Hopkins B.L."/>
            <person name="Howard P.J."/>
            <person name="Howden P.J."/>
            <person name="Huckle E."/>
            <person name="Johnson C."/>
            <person name="Johnson D."/>
            <person name="Joy A.A."/>
            <person name="Kay M."/>
            <person name="Keenan S."/>
            <person name="Kershaw J.K."/>
            <person name="Kimberley A.M."/>
            <person name="King A."/>
            <person name="Knights A."/>
            <person name="Laird G.K."/>
            <person name="Langford C."/>
            <person name="Lawlor S."/>
            <person name="Leongamornlert D.A."/>
            <person name="Leversha M."/>
            <person name="Lloyd C."/>
            <person name="Lloyd D.M."/>
            <person name="Lovell J."/>
            <person name="Martin S."/>
            <person name="Mashreghi-Mohammadi M."/>
            <person name="Matthews L."/>
            <person name="McLaren S."/>
            <person name="McLay K.E."/>
            <person name="McMurray A."/>
            <person name="Milne S."/>
            <person name="Nickerson T."/>
            <person name="Nisbett J."/>
            <person name="Nordsiek G."/>
            <person name="Pearce A.V."/>
            <person name="Peck A.I."/>
            <person name="Porter K.M."/>
            <person name="Pandian R."/>
            <person name="Pelan S."/>
            <person name="Phillimore B."/>
            <person name="Povey S."/>
            <person name="Ramsey Y."/>
            <person name="Rand V."/>
            <person name="Scharfe M."/>
            <person name="Sehra H.K."/>
            <person name="Shownkeen R."/>
            <person name="Sims S.K."/>
            <person name="Skuce C.D."/>
            <person name="Smith M."/>
            <person name="Steward C.A."/>
            <person name="Swarbreck D."/>
            <person name="Sycamore N."/>
            <person name="Tester J."/>
            <person name="Thorpe A."/>
            <person name="Tracey A."/>
            <person name="Tromans A."/>
            <person name="Thomas D.W."/>
            <person name="Wall M."/>
            <person name="Wallis J.M."/>
            <person name="West A.P."/>
            <person name="Whitehead S.L."/>
            <person name="Willey D.L."/>
            <person name="Williams S.A."/>
            <person name="Wilming L."/>
            <person name="Wray P.W."/>
            <person name="Young L."/>
            <person name="Ashurst J.L."/>
            <person name="Coulson A."/>
            <person name="Blocker H."/>
            <person name="Durbin R."/>
            <person name="Sulston J.E."/>
            <person name="Hubbard T."/>
            <person name="Jackson M.J."/>
            <person name="Bentley D.R."/>
            <person name="Beck S."/>
            <person name="Rogers J."/>
            <person name="Dunham I."/>
        </authorList>
    </citation>
    <scope>NUCLEOTIDE SEQUENCE [LARGE SCALE GENOMIC DNA]</scope>
</reference>
<dbReference type="EMBL" id="AL592301">
    <property type="status" value="NOT_ANNOTATED_CDS"/>
    <property type="molecule type" value="Genomic_DNA"/>
</dbReference>
<feature type="region of interest" description="Disordered" evidence="1">
    <location>
        <begin position="239"/>
        <end position="355"/>
    </location>
</feature>
<reference evidence="4" key="4">
    <citation type="journal article" date="2004" name="Nature">
        <title>Finishing the euchromatic sequence of the human genome.</title>
        <authorList>
            <consortium name="International Human Genome Sequencing Consortium"/>
        </authorList>
    </citation>
    <scope>NUCLEOTIDE SEQUENCE [LARGE SCALE GENOMIC DNA]</scope>
</reference>
<feature type="chain" id="PRO_5014589048" evidence="2">
    <location>
        <begin position="20"/>
        <end position="385"/>
    </location>
</feature>
<evidence type="ECO:0007829" key="11">
    <source>
        <dbReference type="PubMed" id="23186163"/>
    </source>
</evidence>
<keyword evidence="5" id="KW-1185">Reference proteome</keyword>
<dbReference type="ChiTaRS" id="SEC16A">
    <property type="organism name" value="human"/>
</dbReference>
<dbReference type="PANTHER" id="PTHR13402:SF13">
    <property type="entry name" value="PROTEIN TRANSPORT PROTEIN SEC16A"/>
    <property type="match status" value="1"/>
</dbReference>
<dbReference type="Ensembl" id="ENST00000313084.9">
    <property type="protein sequence ID" value="ENSP00000317437.5"/>
    <property type="gene ID" value="ENSG00000148396.19"/>
</dbReference>
<reference evidence="4" key="10">
    <citation type="submission" date="2025-05" db="UniProtKB">
        <authorList>
            <consortium name="Ensembl"/>
        </authorList>
    </citation>
    <scope>IDENTIFICATION</scope>
</reference>
<keyword evidence="2" id="KW-0732">Signal</keyword>
<evidence type="ECO:0007829" key="12">
    <source>
        <dbReference type="PubMed" id="24275569"/>
    </source>
</evidence>
<evidence type="ECO:0000256" key="2">
    <source>
        <dbReference type="SAM" id="SignalP"/>
    </source>
</evidence>
<sequence length="385" mass="40816">MDLLPTSILLASLWICSHLHPPGVSVDLPPTSILLVSLWICSHLHPPGVSVDRPPPPSSWCLCGSPPTSILLVSLWICSPPPSSWCLCGSAPTSILLVSLWIWRLWGLTEGESWFFRWLPGKKKTEAYLPDDKNKSIVWDEKKNQWVNLNEPEEEKKAPPPPPTSMPKTVQAAPPALPGPPGAPVNMYSRRAAGTRARYVDVLNPSGTQRSEPALAPADFVAPLAPLPIPSNLFVPTPVSSVRPQGRSGRNDGLLALSSPDAEEPQLPDGTGREGPAAARGLANPEPAPEPKVLSSAASLPGSELPSSRPEGSQGGELSRCSSMSSLSREVSQHFNQAPGDLPAAGGPPSGAMPFYNPAQLAQACATSGSSRLGRIGQRKHLVLN</sequence>
<name>Q8N9G1_HUMAN</name>
<keyword evidence="6 7" id="KW-1267">Proteomics identification</keyword>
<evidence type="ECO:0000313" key="3">
    <source>
        <dbReference type="EMBL" id="BAC04415.1"/>
    </source>
</evidence>
<dbReference type="ExpressionAtlas" id="Q8N9G1">
    <property type="expression patterns" value="baseline and differential"/>
</dbReference>
<dbReference type="UCSC" id="uc004chr.4">
    <property type="organism name" value="human"/>
</dbReference>
<evidence type="ECO:0000313" key="5">
    <source>
        <dbReference type="Proteomes" id="UP000005640"/>
    </source>
</evidence>
<evidence type="ECO:0000313" key="4">
    <source>
        <dbReference type="Ensembl" id="ENSP00000317437.5"/>
    </source>
</evidence>
<dbReference type="OpenTargets" id="ENSG00000148396"/>
<dbReference type="Bgee" id="ENSG00000148396">
    <property type="expression patterns" value="Expressed in endometrium epithelium and 205 other cell types or tissues"/>
</dbReference>
<dbReference type="Proteomes" id="UP000005640">
    <property type="component" value="Chromosome 9"/>
</dbReference>
<evidence type="ECO:0007829" key="8">
    <source>
        <dbReference type="PubMed" id="18669648"/>
    </source>
</evidence>
<reference evidence="9" key="6">
    <citation type="journal article" date="2010" name="Sci. Signal.">
        <title>Quantitative phosphoproteomics reveals widespread full phosphorylation site occupancy during mitosis.</title>
        <authorList>
            <person name="Olsen J.V."/>
            <person name="Vermeulen M."/>
            <person name="Santamaria A."/>
            <person name="Kumar C."/>
            <person name="Miller M.L."/>
            <person name="Jensen L.J."/>
            <person name="Gnad F."/>
            <person name="Cox J."/>
            <person name="Jensen T.S."/>
            <person name="Nigg E.A."/>
            <person name="Brunak S."/>
            <person name="Mann M."/>
        </authorList>
    </citation>
    <scope>IDENTIFICATION BY MASS SPECTROMETRY [LARGE SCALE ANALYSIS]</scope>
</reference>
<feature type="compositionally biased region" description="Low complexity" evidence="1">
    <location>
        <begin position="317"/>
        <end position="330"/>
    </location>
</feature>